<feature type="transmembrane region" description="Helical" evidence="1">
    <location>
        <begin position="45"/>
        <end position="62"/>
    </location>
</feature>
<keyword evidence="1" id="KW-0472">Membrane</keyword>
<reference evidence="2 3" key="1">
    <citation type="journal article" date="2013" name="Genome Biol.">
        <title>The genome sequence of the most widely cultivated cacao type and its use to identify candidate genes regulating pod color.</title>
        <authorList>
            <person name="Motamayor J.C."/>
            <person name="Mockaitis K."/>
            <person name="Schmutz J."/>
            <person name="Haiminen N."/>
            <person name="Iii D.L."/>
            <person name="Cornejo O."/>
            <person name="Findley S.D."/>
            <person name="Zheng P."/>
            <person name="Utro F."/>
            <person name="Royaert S."/>
            <person name="Saski C."/>
            <person name="Jenkins J."/>
            <person name="Podicheti R."/>
            <person name="Zhao M."/>
            <person name="Scheffler B.E."/>
            <person name="Stack J.C."/>
            <person name="Feltus F.A."/>
            <person name="Mustiga G.M."/>
            <person name="Amores F."/>
            <person name="Phillips W."/>
            <person name="Marelli J.P."/>
            <person name="May G.D."/>
            <person name="Shapiro H."/>
            <person name="Ma J."/>
            <person name="Bustamante C.D."/>
            <person name="Schnell R.J."/>
            <person name="Main D."/>
            <person name="Gilbert D."/>
            <person name="Parida L."/>
            <person name="Kuhn D.N."/>
        </authorList>
    </citation>
    <scope>NUCLEOTIDE SEQUENCE [LARGE SCALE GENOMIC DNA]</scope>
    <source>
        <strain evidence="3">cv. Matina 1-6</strain>
    </source>
</reference>
<evidence type="ECO:0000313" key="2">
    <source>
        <dbReference type="EMBL" id="EOX98502.1"/>
    </source>
</evidence>
<dbReference type="InParanoid" id="A0A061E1I5"/>
<dbReference type="EMBL" id="CM001880">
    <property type="protein sequence ID" value="EOX98502.1"/>
    <property type="molecule type" value="Genomic_DNA"/>
</dbReference>
<keyword evidence="3" id="KW-1185">Reference proteome</keyword>
<gene>
    <name evidence="2" type="ORF">TCM_007247</name>
</gene>
<protein>
    <submittedName>
        <fullName evidence="2">Uncharacterized protein</fullName>
    </submittedName>
</protein>
<dbReference type="AlphaFoldDB" id="A0A061E1I5"/>
<proteinExistence type="predicted"/>
<sequence length="98" mass="11511">MRFLGVSRSSFFLGGSLLAYSNLSRLVFYMFLSIALFTLERLAKCNNLSFCLFLFFVSFLHFCWLSCFYHYLSCLGLLIIFPWLEIEARSQHKTTTYS</sequence>
<name>A0A061E1I5_THECC</name>
<organism evidence="2 3">
    <name type="scientific">Theobroma cacao</name>
    <name type="common">Cacao</name>
    <name type="synonym">Cocoa</name>
    <dbReference type="NCBI Taxonomy" id="3641"/>
    <lineage>
        <taxon>Eukaryota</taxon>
        <taxon>Viridiplantae</taxon>
        <taxon>Streptophyta</taxon>
        <taxon>Embryophyta</taxon>
        <taxon>Tracheophyta</taxon>
        <taxon>Spermatophyta</taxon>
        <taxon>Magnoliopsida</taxon>
        <taxon>eudicotyledons</taxon>
        <taxon>Gunneridae</taxon>
        <taxon>Pentapetalae</taxon>
        <taxon>rosids</taxon>
        <taxon>malvids</taxon>
        <taxon>Malvales</taxon>
        <taxon>Malvaceae</taxon>
        <taxon>Byttnerioideae</taxon>
        <taxon>Theobroma</taxon>
    </lineage>
</organism>
<evidence type="ECO:0000256" key="1">
    <source>
        <dbReference type="SAM" id="Phobius"/>
    </source>
</evidence>
<dbReference type="Gramene" id="EOX98502">
    <property type="protein sequence ID" value="EOX98502"/>
    <property type="gene ID" value="TCM_007247"/>
</dbReference>
<keyword evidence="1" id="KW-0812">Transmembrane</keyword>
<feature type="transmembrane region" description="Helical" evidence="1">
    <location>
        <begin position="12"/>
        <end position="38"/>
    </location>
</feature>
<keyword evidence="1" id="KW-1133">Transmembrane helix</keyword>
<evidence type="ECO:0000313" key="3">
    <source>
        <dbReference type="Proteomes" id="UP000026915"/>
    </source>
</evidence>
<dbReference type="HOGENOM" id="CLU_2337766_0_0_1"/>
<accession>A0A061E1I5</accession>
<dbReference type="Proteomes" id="UP000026915">
    <property type="component" value="Chromosome 2"/>
</dbReference>